<evidence type="ECO:0000259" key="9">
    <source>
        <dbReference type="Pfam" id="PF20730"/>
    </source>
</evidence>
<dbReference type="Pfam" id="PF04239">
    <property type="entry name" value="DUF421"/>
    <property type="match status" value="1"/>
</dbReference>
<keyword evidence="6 7" id="KW-0472">Membrane</keyword>
<reference evidence="10 11" key="1">
    <citation type="journal article" date="2012" name="J. Bacteriol.">
        <title>Genome Sequence of the Filamentous Bacterium Fibrisoma limi BUZ 3T.</title>
        <authorList>
            <person name="Filippini M."/>
            <person name="Qi W."/>
            <person name="Jaenicke S."/>
            <person name="Goesmann A."/>
            <person name="Smits T.H."/>
            <person name="Bagheri H.C."/>
        </authorList>
    </citation>
    <scope>NUCLEOTIDE SEQUENCE [LARGE SCALE GENOMIC DNA]</scope>
    <source>
        <strain evidence="11">BUZ 3T</strain>
    </source>
</reference>
<keyword evidence="3" id="KW-1003">Cell membrane</keyword>
<dbReference type="EMBL" id="CAIT01000009">
    <property type="protein sequence ID" value="CCH55934.1"/>
    <property type="molecule type" value="Genomic_DNA"/>
</dbReference>
<feature type="domain" description="YetF C-terminal" evidence="8">
    <location>
        <begin position="97"/>
        <end position="167"/>
    </location>
</feature>
<evidence type="ECO:0000256" key="6">
    <source>
        <dbReference type="ARBA" id="ARBA00023136"/>
    </source>
</evidence>
<evidence type="ECO:0000256" key="3">
    <source>
        <dbReference type="ARBA" id="ARBA00022475"/>
    </source>
</evidence>
<dbReference type="Proteomes" id="UP000009309">
    <property type="component" value="Unassembled WGS sequence"/>
</dbReference>
<dbReference type="AlphaFoldDB" id="I2GPV6"/>
<accession>I2GPV6</accession>
<evidence type="ECO:0000256" key="4">
    <source>
        <dbReference type="ARBA" id="ARBA00022692"/>
    </source>
</evidence>
<name>I2GPV6_9BACT</name>
<organism evidence="10 11">
    <name type="scientific">Fibrisoma limi BUZ 3</name>
    <dbReference type="NCBI Taxonomy" id="1185876"/>
    <lineage>
        <taxon>Bacteria</taxon>
        <taxon>Pseudomonadati</taxon>
        <taxon>Bacteroidota</taxon>
        <taxon>Cytophagia</taxon>
        <taxon>Cytophagales</taxon>
        <taxon>Spirosomataceae</taxon>
        <taxon>Fibrisoma</taxon>
    </lineage>
</organism>
<evidence type="ECO:0000256" key="1">
    <source>
        <dbReference type="ARBA" id="ARBA00004651"/>
    </source>
</evidence>
<dbReference type="RefSeq" id="WP_009284499.1">
    <property type="nucleotide sequence ID" value="NZ_CAIT01000009.1"/>
</dbReference>
<sequence>MADELATLSDWLFKGWNSIIRILVVGVLAYAGLLLSLRISGKRTLSKMNAFDLVVTVALGSTLSTIIVSRQTGVADGLTALALLIALQYIVAWLSVRSSGFKKLIKSEPALLFHQGQYLRGAMRRERVTEDEILSALRSSGVSNPDDVAAVVLETDGSFNVIQSKANAEPSSLTNVQR</sequence>
<dbReference type="GO" id="GO:0005886">
    <property type="term" value="C:plasma membrane"/>
    <property type="evidence" value="ECO:0007669"/>
    <property type="project" value="UniProtKB-SubCell"/>
</dbReference>
<keyword evidence="11" id="KW-1185">Reference proteome</keyword>
<dbReference type="InterPro" id="IPR048454">
    <property type="entry name" value="YetF_N"/>
</dbReference>
<comment type="caution">
    <text evidence="10">The sequence shown here is derived from an EMBL/GenBank/DDBJ whole genome shotgun (WGS) entry which is preliminary data.</text>
</comment>
<evidence type="ECO:0008006" key="12">
    <source>
        <dbReference type="Google" id="ProtNLM"/>
    </source>
</evidence>
<dbReference type="STRING" id="1185876.BN8_05234"/>
<evidence type="ECO:0000256" key="5">
    <source>
        <dbReference type="ARBA" id="ARBA00022989"/>
    </source>
</evidence>
<dbReference type="InterPro" id="IPR007353">
    <property type="entry name" value="DUF421"/>
</dbReference>
<evidence type="ECO:0000259" key="8">
    <source>
        <dbReference type="Pfam" id="PF04239"/>
    </source>
</evidence>
<keyword evidence="5 7" id="KW-1133">Transmembrane helix</keyword>
<evidence type="ECO:0000313" key="11">
    <source>
        <dbReference type="Proteomes" id="UP000009309"/>
    </source>
</evidence>
<evidence type="ECO:0000313" key="10">
    <source>
        <dbReference type="EMBL" id="CCH55934.1"/>
    </source>
</evidence>
<feature type="transmembrane region" description="Helical" evidence="7">
    <location>
        <begin position="49"/>
        <end position="68"/>
    </location>
</feature>
<dbReference type="PANTHER" id="PTHR34582">
    <property type="entry name" value="UPF0702 TRANSMEMBRANE PROTEIN YCAP"/>
    <property type="match status" value="1"/>
</dbReference>
<gene>
    <name evidence="10" type="ORF">BN8_05234</name>
</gene>
<comment type="subcellular location">
    <subcellularLocation>
        <location evidence="1">Cell membrane</location>
        <topology evidence="1">Multi-pass membrane protein</topology>
    </subcellularLocation>
</comment>
<proteinExistence type="inferred from homology"/>
<dbReference type="InterPro" id="IPR023090">
    <property type="entry name" value="UPF0702_alpha/beta_dom_sf"/>
</dbReference>
<dbReference type="Pfam" id="PF20730">
    <property type="entry name" value="YetF_N"/>
    <property type="match status" value="1"/>
</dbReference>
<comment type="similarity">
    <text evidence="2">Belongs to the UPF0702 family.</text>
</comment>
<evidence type="ECO:0000256" key="2">
    <source>
        <dbReference type="ARBA" id="ARBA00006448"/>
    </source>
</evidence>
<dbReference type="PANTHER" id="PTHR34582:SF6">
    <property type="entry name" value="UPF0702 TRANSMEMBRANE PROTEIN YCAP"/>
    <property type="match status" value="1"/>
</dbReference>
<protein>
    <recommendedName>
        <fullName evidence="12">DUF421 domain-containing protein</fullName>
    </recommendedName>
</protein>
<feature type="transmembrane region" description="Helical" evidence="7">
    <location>
        <begin position="74"/>
        <end position="96"/>
    </location>
</feature>
<dbReference type="OrthoDB" id="9793799at2"/>
<keyword evidence="4 7" id="KW-0812">Transmembrane</keyword>
<evidence type="ECO:0000256" key="7">
    <source>
        <dbReference type="SAM" id="Phobius"/>
    </source>
</evidence>
<dbReference type="Gene3D" id="3.30.240.20">
    <property type="entry name" value="bsu07140 like domains"/>
    <property type="match status" value="1"/>
</dbReference>
<feature type="transmembrane region" description="Helical" evidence="7">
    <location>
        <begin position="18"/>
        <end position="37"/>
    </location>
</feature>
<dbReference type="eggNOG" id="COG2323">
    <property type="taxonomic scope" value="Bacteria"/>
</dbReference>
<feature type="domain" description="YetF-like N-terminal transmembrane" evidence="9">
    <location>
        <begin position="27"/>
        <end position="94"/>
    </location>
</feature>